<dbReference type="WBParaSite" id="HCON_00188580-00001">
    <property type="protein sequence ID" value="HCON_00188580-00001"/>
    <property type="gene ID" value="HCON_00188580"/>
</dbReference>
<dbReference type="OMA" id="PWINDRE"/>
<keyword evidence="1" id="KW-1133">Transmembrane helix</keyword>
<feature type="chain" id="PRO_5029550002" evidence="2">
    <location>
        <begin position="21"/>
        <end position="129"/>
    </location>
</feature>
<feature type="signal peptide" evidence="2">
    <location>
        <begin position="1"/>
        <end position="20"/>
    </location>
</feature>
<keyword evidence="3" id="KW-1185">Reference proteome</keyword>
<dbReference type="Proteomes" id="UP000025227">
    <property type="component" value="Unplaced"/>
</dbReference>
<evidence type="ECO:0000256" key="1">
    <source>
        <dbReference type="SAM" id="Phobius"/>
    </source>
</evidence>
<sequence length="129" mass="14475">MSAAIRVIALISCFIVFTNSYHCSVSVRVTSKTDKKFKALVVIPALGVQSLPMIFRKRGTKKVQINGEDCGKKPWMIRTFTWKKHQWKPAKNITAKFQGNGWIRMIVGDDLVPHAMDRFGIACFEGACG</sequence>
<organism evidence="3 4">
    <name type="scientific">Haemonchus contortus</name>
    <name type="common">Barber pole worm</name>
    <dbReference type="NCBI Taxonomy" id="6289"/>
    <lineage>
        <taxon>Eukaryota</taxon>
        <taxon>Metazoa</taxon>
        <taxon>Ecdysozoa</taxon>
        <taxon>Nematoda</taxon>
        <taxon>Chromadorea</taxon>
        <taxon>Rhabditida</taxon>
        <taxon>Rhabditina</taxon>
        <taxon>Rhabditomorpha</taxon>
        <taxon>Strongyloidea</taxon>
        <taxon>Trichostrongylidae</taxon>
        <taxon>Haemonchus</taxon>
    </lineage>
</organism>
<evidence type="ECO:0000256" key="2">
    <source>
        <dbReference type="SAM" id="SignalP"/>
    </source>
</evidence>
<dbReference type="PANTHER" id="PTHR37427">
    <property type="entry name" value="PROTEIN CBG20963-RELATED"/>
    <property type="match status" value="1"/>
</dbReference>
<accession>A0A7I4Z7Z0</accession>
<keyword evidence="1" id="KW-0472">Membrane</keyword>
<dbReference type="OrthoDB" id="5786419at2759"/>
<keyword evidence="2" id="KW-0732">Signal</keyword>
<name>A0A7I4Z7Z0_HAECO</name>
<protein>
    <submittedName>
        <fullName evidence="4">Secreted protein</fullName>
    </submittedName>
</protein>
<proteinExistence type="predicted"/>
<reference evidence="4" key="1">
    <citation type="submission" date="2020-12" db="UniProtKB">
        <authorList>
            <consortium name="WormBaseParasite"/>
        </authorList>
    </citation>
    <scope>IDENTIFICATION</scope>
    <source>
        <strain evidence="4">MHco3</strain>
    </source>
</reference>
<dbReference type="PANTHER" id="PTHR37427:SF2">
    <property type="entry name" value="SECRETED PROTEIN"/>
    <property type="match status" value="1"/>
</dbReference>
<dbReference type="AlphaFoldDB" id="A0A7I4Z7Z0"/>
<keyword evidence="1" id="KW-0812">Transmembrane</keyword>
<evidence type="ECO:0000313" key="4">
    <source>
        <dbReference type="WBParaSite" id="HCON_00188580-00001"/>
    </source>
</evidence>
<evidence type="ECO:0000313" key="3">
    <source>
        <dbReference type="Proteomes" id="UP000025227"/>
    </source>
</evidence>
<feature type="transmembrane region" description="Helical" evidence="1">
    <location>
        <begin position="36"/>
        <end position="55"/>
    </location>
</feature>